<evidence type="ECO:0000256" key="1">
    <source>
        <dbReference type="ARBA" id="ARBA00004141"/>
    </source>
</evidence>
<dbReference type="GO" id="GO:0006629">
    <property type="term" value="P:lipid metabolic process"/>
    <property type="evidence" value="ECO:0007669"/>
    <property type="project" value="InterPro"/>
</dbReference>
<dbReference type="GO" id="GO:0016020">
    <property type="term" value="C:membrane"/>
    <property type="evidence" value="ECO:0007669"/>
    <property type="project" value="UniProtKB-SubCell"/>
</dbReference>
<dbReference type="AlphaFoldDB" id="A0A8H5BQP7"/>
<evidence type="ECO:0000256" key="3">
    <source>
        <dbReference type="ARBA" id="ARBA00007282"/>
    </source>
</evidence>
<evidence type="ECO:0000256" key="4">
    <source>
        <dbReference type="ARBA" id="ARBA00022679"/>
    </source>
</evidence>
<dbReference type="Proteomes" id="UP000567179">
    <property type="component" value="Unassembled WGS sequence"/>
</dbReference>
<comment type="subcellular location">
    <subcellularLocation>
        <location evidence="1">Membrane</location>
        <topology evidence="1">Multi-pass membrane protein</topology>
    </subcellularLocation>
</comment>
<dbReference type="PANTHER" id="PTHR31595:SF57">
    <property type="entry name" value="OS04G0481900 PROTEIN"/>
    <property type="match status" value="1"/>
</dbReference>
<comment type="pathway">
    <text evidence="2">Secondary metabolite biosynthesis.</text>
</comment>
<dbReference type="PANTHER" id="PTHR31595">
    <property type="entry name" value="LONG-CHAIN-ALCOHOL O-FATTY-ACYLTRANSFERASE 3-RELATED"/>
    <property type="match status" value="1"/>
</dbReference>
<feature type="transmembrane region" description="Helical" evidence="8">
    <location>
        <begin position="203"/>
        <end position="221"/>
    </location>
</feature>
<gene>
    <name evidence="10" type="ORF">D9619_004551</name>
</gene>
<evidence type="ECO:0000256" key="7">
    <source>
        <dbReference type="ARBA" id="ARBA00023136"/>
    </source>
</evidence>
<feature type="transmembrane region" description="Helical" evidence="8">
    <location>
        <begin position="154"/>
        <end position="176"/>
    </location>
</feature>
<dbReference type="Pfam" id="PF13813">
    <property type="entry name" value="MBOAT_2"/>
    <property type="match status" value="1"/>
</dbReference>
<name>A0A8H5BQP7_9AGAR</name>
<dbReference type="OrthoDB" id="1077582at2759"/>
<evidence type="ECO:0000313" key="11">
    <source>
        <dbReference type="Proteomes" id="UP000567179"/>
    </source>
</evidence>
<comment type="caution">
    <text evidence="10">The sequence shown here is derived from an EMBL/GenBank/DDBJ whole genome shotgun (WGS) entry which is preliminary data.</text>
</comment>
<feature type="transmembrane region" description="Helical" evidence="8">
    <location>
        <begin position="343"/>
        <end position="364"/>
    </location>
</feature>
<dbReference type="GO" id="GO:0008374">
    <property type="term" value="F:O-acyltransferase activity"/>
    <property type="evidence" value="ECO:0007669"/>
    <property type="project" value="InterPro"/>
</dbReference>
<feature type="transmembrane region" description="Helical" evidence="8">
    <location>
        <begin position="272"/>
        <end position="295"/>
    </location>
</feature>
<keyword evidence="7 8" id="KW-0472">Membrane</keyword>
<feature type="transmembrane region" description="Helical" evidence="8">
    <location>
        <begin position="80"/>
        <end position="103"/>
    </location>
</feature>
<dbReference type="EMBL" id="JAACJJ010000014">
    <property type="protein sequence ID" value="KAF5327767.1"/>
    <property type="molecule type" value="Genomic_DNA"/>
</dbReference>
<evidence type="ECO:0000256" key="6">
    <source>
        <dbReference type="ARBA" id="ARBA00022989"/>
    </source>
</evidence>
<reference evidence="10 11" key="1">
    <citation type="journal article" date="2020" name="ISME J.">
        <title>Uncovering the hidden diversity of litter-decomposition mechanisms in mushroom-forming fungi.</title>
        <authorList>
            <person name="Floudas D."/>
            <person name="Bentzer J."/>
            <person name="Ahren D."/>
            <person name="Johansson T."/>
            <person name="Persson P."/>
            <person name="Tunlid A."/>
        </authorList>
    </citation>
    <scope>NUCLEOTIDE SEQUENCE [LARGE SCALE GENOMIC DNA]</scope>
    <source>
        <strain evidence="10 11">CBS 101986</strain>
    </source>
</reference>
<dbReference type="InterPro" id="IPR044851">
    <property type="entry name" value="Wax_synthase"/>
</dbReference>
<evidence type="ECO:0000256" key="8">
    <source>
        <dbReference type="SAM" id="Phobius"/>
    </source>
</evidence>
<sequence>MSWFSDLAPDLTLTRQPLSFQTFFGVFLPPILCYLITARLVLSKGTLPFRVGLLPVTVWTAYRASISVDLVGSSDDPEPLAYFNQGLLLMMTTLVIRACIWTFQREPYTRAKSSGSKIADAADLVFNLRGIGWTWSKGIKLPAETRNVSSTSSFLFATLPHALFDVFMFDLLMYSVQSFGPQTIGSPAGGSIFDMTLAFGPRMLRAGIISILTGFTMYFAIESMYLVGTFPAILVFRQSPEDWPPLFAQPWFSTSLNEFWSYRWHQLFRDNFISFGGLPVAFLTGSRSGALLGSFLASGLLHYLGQWGMARGSDFLGIGGFFIMMGVGTLLERRWKKATGYPVRGILGWLWTFTWVSIWGLFLVEGWVTRGLGGSYFMPDGWRPGVFVVEKLKSLHTVS</sequence>
<comment type="similarity">
    <text evidence="3">Belongs to the wax synthase family.</text>
</comment>
<evidence type="ECO:0000256" key="2">
    <source>
        <dbReference type="ARBA" id="ARBA00005179"/>
    </source>
</evidence>
<keyword evidence="11" id="KW-1185">Reference proteome</keyword>
<feature type="domain" description="Wax synthase" evidence="9">
    <location>
        <begin position="243"/>
        <end position="323"/>
    </location>
</feature>
<evidence type="ECO:0000259" key="9">
    <source>
        <dbReference type="Pfam" id="PF13813"/>
    </source>
</evidence>
<keyword evidence="5 8" id="KW-0812">Transmembrane</keyword>
<accession>A0A8H5BQP7</accession>
<proteinExistence type="inferred from homology"/>
<feature type="transmembrane region" description="Helical" evidence="8">
    <location>
        <begin position="315"/>
        <end position="331"/>
    </location>
</feature>
<keyword evidence="4" id="KW-0808">Transferase</keyword>
<feature type="transmembrane region" description="Helical" evidence="8">
    <location>
        <begin position="49"/>
        <end position="68"/>
    </location>
</feature>
<keyword evidence="6 8" id="KW-1133">Transmembrane helix</keyword>
<dbReference type="InterPro" id="IPR032805">
    <property type="entry name" value="Wax_synthase_dom"/>
</dbReference>
<evidence type="ECO:0000313" key="10">
    <source>
        <dbReference type="EMBL" id="KAF5327767.1"/>
    </source>
</evidence>
<feature type="transmembrane region" description="Helical" evidence="8">
    <location>
        <begin position="20"/>
        <end position="42"/>
    </location>
</feature>
<organism evidence="10 11">
    <name type="scientific">Psilocybe cf. subviscida</name>
    <dbReference type="NCBI Taxonomy" id="2480587"/>
    <lineage>
        <taxon>Eukaryota</taxon>
        <taxon>Fungi</taxon>
        <taxon>Dikarya</taxon>
        <taxon>Basidiomycota</taxon>
        <taxon>Agaricomycotina</taxon>
        <taxon>Agaricomycetes</taxon>
        <taxon>Agaricomycetidae</taxon>
        <taxon>Agaricales</taxon>
        <taxon>Agaricineae</taxon>
        <taxon>Strophariaceae</taxon>
        <taxon>Psilocybe</taxon>
    </lineage>
</organism>
<protein>
    <recommendedName>
        <fullName evidence="9">Wax synthase domain-containing protein</fullName>
    </recommendedName>
</protein>
<evidence type="ECO:0000256" key="5">
    <source>
        <dbReference type="ARBA" id="ARBA00022692"/>
    </source>
</evidence>